<dbReference type="InterPro" id="IPR036680">
    <property type="entry name" value="SPOR-like_sf"/>
</dbReference>
<gene>
    <name evidence="4" type="primary">rlpA</name>
    <name evidence="8" type="ORF">CNE99_05565</name>
</gene>
<dbReference type="EMBL" id="NTKD01000024">
    <property type="protein sequence ID" value="PDH39431.1"/>
    <property type="molecule type" value="Genomic_DNA"/>
</dbReference>
<dbReference type="InterPro" id="IPR009009">
    <property type="entry name" value="RlpA-like_DPBB"/>
</dbReference>
<dbReference type="HAMAP" id="MF_02071">
    <property type="entry name" value="RlpA"/>
    <property type="match status" value="1"/>
</dbReference>
<dbReference type="GO" id="GO:0042834">
    <property type="term" value="F:peptidoglycan binding"/>
    <property type="evidence" value="ECO:0007669"/>
    <property type="project" value="InterPro"/>
</dbReference>
<dbReference type="GO" id="GO:0000270">
    <property type="term" value="P:peptidoglycan metabolic process"/>
    <property type="evidence" value="ECO:0007669"/>
    <property type="project" value="UniProtKB-UniRule"/>
</dbReference>
<dbReference type="AlphaFoldDB" id="A0A2A5WSP9"/>
<evidence type="ECO:0000256" key="3">
    <source>
        <dbReference type="ARBA" id="ARBA00023316"/>
    </source>
</evidence>
<evidence type="ECO:0000256" key="6">
    <source>
        <dbReference type="SAM" id="MobiDB-lite"/>
    </source>
</evidence>
<evidence type="ECO:0000256" key="5">
    <source>
        <dbReference type="RuleBase" id="RU003495"/>
    </source>
</evidence>
<feature type="domain" description="SPOR" evidence="7">
    <location>
        <begin position="178"/>
        <end position="266"/>
    </location>
</feature>
<dbReference type="GO" id="GO:0071555">
    <property type="term" value="P:cell wall organization"/>
    <property type="evidence" value="ECO:0007669"/>
    <property type="project" value="UniProtKB-KW"/>
</dbReference>
<evidence type="ECO:0000313" key="8">
    <source>
        <dbReference type="EMBL" id="PDH39431.1"/>
    </source>
</evidence>
<sequence length="268" mass="29042">MVFVAFLVGSCAIVQPSPLPADTLVSSPTPPDNSHAQDSVDEPVEQVNKRSGPGSYVVIGKRYEVLDDSFQYREIGVASWYGQKFHGRLTASGEDYDMYAMSAAHKALPLPTIVRVTNLDNGAKVEVRVNDRGPFHDDRLIDLSFAAARALGFESRGTAPVVVEAIDAINHPNRVVSQRTDPLVYLQTGAFSNKESAERMAGTVGRLLHGNGRGEIAVDILESSDGEREAALYKVWVGPIVSAADRDELSHVFEQGQIGKPIAVQLSR</sequence>
<name>A0A2A5WSP9_9GAMM</name>
<keyword evidence="2 4" id="KW-0456">Lyase</keyword>
<dbReference type="SUPFAM" id="SSF50685">
    <property type="entry name" value="Barwin-like endoglucanases"/>
    <property type="match status" value="1"/>
</dbReference>
<dbReference type="InterPro" id="IPR036908">
    <property type="entry name" value="RlpA-like_sf"/>
</dbReference>
<feature type="region of interest" description="Disordered" evidence="6">
    <location>
        <begin position="22"/>
        <end position="51"/>
    </location>
</feature>
<evidence type="ECO:0000256" key="2">
    <source>
        <dbReference type="ARBA" id="ARBA00023239"/>
    </source>
</evidence>
<dbReference type="Proteomes" id="UP000219327">
    <property type="component" value="Unassembled WGS sequence"/>
</dbReference>
<dbReference type="PROSITE" id="PS51724">
    <property type="entry name" value="SPOR"/>
    <property type="match status" value="1"/>
</dbReference>
<dbReference type="Gene3D" id="2.40.40.10">
    <property type="entry name" value="RlpA-like domain"/>
    <property type="match status" value="1"/>
</dbReference>
<evidence type="ECO:0000313" key="9">
    <source>
        <dbReference type="Proteomes" id="UP000219327"/>
    </source>
</evidence>
<comment type="function">
    <text evidence="4">Lytic transglycosylase with a strong preference for naked glycan strands that lack stem peptides.</text>
</comment>
<dbReference type="PANTHER" id="PTHR34183:SF1">
    <property type="entry name" value="ENDOLYTIC PEPTIDOGLYCAN TRANSGLYCOSYLASE RLPA"/>
    <property type="match status" value="1"/>
</dbReference>
<dbReference type="GO" id="GO:0008932">
    <property type="term" value="F:lytic endotransglycosylase activity"/>
    <property type="evidence" value="ECO:0007669"/>
    <property type="project" value="UniProtKB-UniRule"/>
</dbReference>
<reference evidence="8 9" key="1">
    <citation type="submission" date="2017-08" db="EMBL/GenBank/DDBJ databases">
        <title>Fine stratification of microbial communities through a metagenomic profile of the photic zone.</title>
        <authorList>
            <person name="Haro-Moreno J.M."/>
            <person name="Lopez-Perez M."/>
            <person name="De La Torre J."/>
            <person name="Picazo A."/>
            <person name="Camacho A."/>
            <person name="Rodriguez-Valera F."/>
        </authorList>
    </citation>
    <scope>NUCLEOTIDE SEQUENCE [LARGE SCALE GENOMIC DNA]</scope>
    <source>
        <strain evidence="8">MED-G24</strain>
    </source>
</reference>
<dbReference type="InterPro" id="IPR007730">
    <property type="entry name" value="SPOR-like_dom"/>
</dbReference>
<organism evidence="8 9">
    <name type="scientific">OM182 bacterium MED-G24</name>
    <dbReference type="NCBI Taxonomy" id="1986255"/>
    <lineage>
        <taxon>Bacteria</taxon>
        <taxon>Pseudomonadati</taxon>
        <taxon>Pseudomonadota</taxon>
        <taxon>Gammaproteobacteria</taxon>
        <taxon>OMG group</taxon>
        <taxon>OM182 clade</taxon>
    </lineage>
</organism>
<dbReference type="SUPFAM" id="SSF110997">
    <property type="entry name" value="Sporulation related repeat"/>
    <property type="match status" value="1"/>
</dbReference>
<dbReference type="InterPro" id="IPR034718">
    <property type="entry name" value="RlpA"/>
</dbReference>
<comment type="similarity">
    <text evidence="4 5">Belongs to the RlpA family.</text>
</comment>
<protein>
    <recommendedName>
        <fullName evidence="4">Endolytic peptidoglycan transglycosylase RlpA</fullName>
        <ecNumber evidence="4">4.2.2.-</ecNumber>
    </recommendedName>
</protein>
<keyword evidence="8" id="KW-0449">Lipoprotein</keyword>
<accession>A0A2A5WSP9</accession>
<comment type="caution">
    <text evidence="8">The sequence shown here is derived from an EMBL/GenBank/DDBJ whole genome shotgun (WGS) entry which is preliminary data.</text>
</comment>
<dbReference type="GO" id="GO:0009279">
    <property type="term" value="C:cell outer membrane"/>
    <property type="evidence" value="ECO:0007669"/>
    <property type="project" value="TreeGrafter"/>
</dbReference>
<keyword evidence="1" id="KW-0732">Signal</keyword>
<proteinExistence type="inferred from homology"/>
<dbReference type="NCBIfam" id="TIGR00413">
    <property type="entry name" value="rlpA"/>
    <property type="match status" value="1"/>
</dbReference>
<evidence type="ECO:0000256" key="1">
    <source>
        <dbReference type="ARBA" id="ARBA00022729"/>
    </source>
</evidence>
<dbReference type="InterPro" id="IPR012997">
    <property type="entry name" value="RplA"/>
</dbReference>
<keyword evidence="3 4" id="KW-0961">Cell wall biogenesis/degradation</keyword>
<dbReference type="CDD" id="cd22268">
    <property type="entry name" value="DPBB_RlpA-like"/>
    <property type="match status" value="1"/>
</dbReference>
<dbReference type="PANTHER" id="PTHR34183">
    <property type="entry name" value="ENDOLYTIC PEPTIDOGLYCAN TRANSGLYCOSYLASE RLPA"/>
    <property type="match status" value="1"/>
</dbReference>
<dbReference type="EC" id="4.2.2.-" evidence="4"/>
<feature type="compositionally biased region" description="Polar residues" evidence="6">
    <location>
        <begin position="24"/>
        <end position="37"/>
    </location>
</feature>
<dbReference type="Pfam" id="PF03330">
    <property type="entry name" value="DPBB_1"/>
    <property type="match status" value="1"/>
</dbReference>
<evidence type="ECO:0000256" key="4">
    <source>
        <dbReference type="HAMAP-Rule" id="MF_02071"/>
    </source>
</evidence>
<evidence type="ECO:0000259" key="7">
    <source>
        <dbReference type="PROSITE" id="PS51724"/>
    </source>
</evidence>